<dbReference type="Proteomes" id="UP001500974">
    <property type="component" value="Unassembled WGS sequence"/>
</dbReference>
<accession>A0ABN3AR63</accession>
<gene>
    <name evidence="1" type="ORF">GCM10009784_07840</name>
</gene>
<organism evidence="1 2">
    <name type="scientific">Arthrobacter parietis</name>
    <dbReference type="NCBI Taxonomy" id="271434"/>
    <lineage>
        <taxon>Bacteria</taxon>
        <taxon>Bacillati</taxon>
        <taxon>Actinomycetota</taxon>
        <taxon>Actinomycetes</taxon>
        <taxon>Micrococcales</taxon>
        <taxon>Micrococcaceae</taxon>
        <taxon>Arthrobacter</taxon>
    </lineage>
</organism>
<sequence length="91" mass="9805">MNLVLATRPLPLPVPGEHLTRVEAALYLGRSIGTLENWAASKIGPPFVYAMNGIVLYPGCDLVTYMQDCVVYTEQDNQMSPNVTPAGAVLA</sequence>
<keyword evidence="2" id="KW-1185">Reference proteome</keyword>
<proteinExistence type="predicted"/>
<evidence type="ECO:0000313" key="2">
    <source>
        <dbReference type="Proteomes" id="UP001500974"/>
    </source>
</evidence>
<evidence type="ECO:0008006" key="3">
    <source>
        <dbReference type="Google" id="ProtNLM"/>
    </source>
</evidence>
<name>A0ABN3AR63_9MICC</name>
<reference evidence="1 2" key="1">
    <citation type="journal article" date="2019" name="Int. J. Syst. Evol. Microbiol.">
        <title>The Global Catalogue of Microorganisms (GCM) 10K type strain sequencing project: providing services to taxonomists for standard genome sequencing and annotation.</title>
        <authorList>
            <consortium name="The Broad Institute Genomics Platform"/>
            <consortium name="The Broad Institute Genome Sequencing Center for Infectious Disease"/>
            <person name="Wu L."/>
            <person name="Ma J."/>
        </authorList>
    </citation>
    <scope>NUCLEOTIDE SEQUENCE [LARGE SCALE GENOMIC DNA]</scope>
    <source>
        <strain evidence="1 2">JCM 14917</strain>
    </source>
</reference>
<evidence type="ECO:0000313" key="1">
    <source>
        <dbReference type="EMBL" id="GAA2173461.1"/>
    </source>
</evidence>
<dbReference type="EMBL" id="BAAAON010000001">
    <property type="protein sequence ID" value="GAA2173461.1"/>
    <property type="molecule type" value="Genomic_DNA"/>
</dbReference>
<protein>
    <recommendedName>
        <fullName evidence="3">DNA-binding protein</fullName>
    </recommendedName>
</protein>
<comment type="caution">
    <text evidence="1">The sequence shown here is derived from an EMBL/GenBank/DDBJ whole genome shotgun (WGS) entry which is preliminary data.</text>
</comment>